<keyword evidence="7 9" id="KW-0067">ATP-binding</keyword>
<accession>A0ABV5CDD6</accession>
<dbReference type="CDD" id="cd04238">
    <property type="entry name" value="AAK_NAGK-like"/>
    <property type="match status" value="1"/>
</dbReference>
<dbReference type="PANTHER" id="PTHR23342:SF0">
    <property type="entry name" value="N-ACETYLGLUTAMATE SYNTHASE, MITOCHONDRIAL"/>
    <property type="match status" value="1"/>
</dbReference>
<evidence type="ECO:0000256" key="5">
    <source>
        <dbReference type="ARBA" id="ARBA00022741"/>
    </source>
</evidence>
<comment type="similarity">
    <text evidence="9">Belongs to the acetylglutamate kinase family. ArgB subfamily.</text>
</comment>
<dbReference type="EMBL" id="JBBVGT010000002">
    <property type="protein sequence ID" value="MFB5945568.1"/>
    <property type="molecule type" value="Genomic_DNA"/>
</dbReference>
<dbReference type="InterPro" id="IPR004662">
    <property type="entry name" value="AcgluKinase_fam"/>
</dbReference>
<dbReference type="GO" id="GO:0003991">
    <property type="term" value="F:acetylglutamate kinase activity"/>
    <property type="evidence" value="ECO:0007669"/>
    <property type="project" value="UniProtKB-EC"/>
</dbReference>
<feature type="binding site" evidence="9">
    <location>
        <position position="161"/>
    </location>
    <ligand>
        <name>substrate</name>
    </ligand>
</feature>
<evidence type="ECO:0000256" key="4">
    <source>
        <dbReference type="ARBA" id="ARBA00022679"/>
    </source>
</evidence>
<keyword evidence="3 9" id="KW-0028">Amino-acid biosynthesis</keyword>
<proteinExistence type="inferred from homology"/>
<evidence type="ECO:0000256" key="8">
    <source>
        <dbReference type="ARBA" id="ARBA00048141"/>
    </source>
</evidence>
<dbReference type="Proteomes" id="UP001580928">
    <property type="component" value="Unassembled WGS sequence"/>
</dbReference>
<evidence type="ECO:0000256" key="9">
    <source>
        <dbReference type="HAMAP-Rule" id="MF_00082"/>
    </source>
</evidence>
<dbReference type="RefSeq" id="WP_375557104.1">
    <property type="nucleotide sequence ID" value="NZ_JBBVGT010000002.1"/>
</dbReference>
<sequence>MNKDKLRIIKIGGNIIDSPSLLTEFLSDFNAIEGKKILVHGGGKIATDFASKMGIEAKMVEGRRITDEAMLDIVTMVYAGLVNKKVVAQLQATGCNAVGLSGADANSIRVIKRPVKSIDYGLVGDIQDDSVDTHTLSIFLENGLVPVFSAITHDGKGQLLNTNADTIASSIATALSTSYSVSLIYCFEKKGVLRDVNDEKSLVTEIKREDFDNLQREGVIAGGMIPKLHNAFDAIDKGVCEVLVGQASDLKFVDSSQFGTRIIK</sequence>
<dbReference type="NCBIfam" id="TIGR00761">
    <property type="entry name" value="argB"/>
    <property type="match status" value="1"/>
</dbReference>
<evidence type="ECO:0000256" key="3">
    <source>
        <dbReference type="ARBA" id="ARBA00022605"/>
    </source>
</evidence>
<feature type="binding site" evidence="9">
    <location>
        <position position="64"/>
    </location>
    <ligand>
        <name>substrate</name>
    </ligand>
</feature>
<dbReference type="PANTHER" id="PTHR23342">
    <property type="entry name" value="N-ACETYLGLUTAMATE SYNTHASE"/>
    <property type="match status" value="1"/>
</dbReference>
<dbReference type="Pfam" id="PF00696">
    <property type="entry name" value="AA_kinase"/>
    <property type="match status" value="1"/>
</dbReference>
<evidence type="ECO:0000256" key="1">
    <source>
        <dbReference type="ARBA" id="ARBA00004828"/>
    </source>
</evidence>
<keyword evidence="9" id="KW-0963">Cytoplasm</keyword>
<dbReference type="EC" id="2.7.2.8" evidence="9"/>
<feature type="binding site" evidence="9">
    <location>
        <begin position="42"/>
        <end position="43"/>
    </location>
    <ligand>
        <name>substrate</name>
    </ligand>
</feature>
<comment type="caution">
    <text evidence="11">The sequence shown here is derived from an EMBL/GenBank/DDBJ whole genome shotgun (WGS) entry which is preliminary data.</text>
</comment>
<keyword evidence="6 9" id="KW-0418">Kinase</keyword>
<comment type="catalytic activity">
    <reaction evidence="8 9">
        <text>N-acetyl-L-glutamate + ATP = N-acetyl-L-glutamyl 5-phosphate + ADP</text>
        <dbReference type="Rhea" id="RHEA:14629"/>
        <dbReference type="ChEBI" id="CHEBI:30616"/>
        <dbReference type="ChEBI" id="CHEBI:44337"/>
        <dbReference type="ChEBI" id="CHEBI:57936"/>
        <dbReference type="ChEBI" id="CHEBI:456216"/>
        <dbReference type="EC" id="2.7.2.8"/>
    </reaction>
</comment>
<evidence type="ECO:0000256" key="6">
    <source>
        <dbReference type="ARBA" id="ARBA00022777"/>
    </source>
</evidence>
<keyword evidence="12" id="KW-1185">Reference proteome</keyword>
<gene>
    <name evidence="9 11" type="primary">argB</name>
    <name evidence="11" type="ORF">WKR92_06965</name>
</gene>
<feature type="site" description="Transition state stabilizer" evidence="9">
    <location>
        <position position="10"/>
    </location>
</feature>
<dbReference type="Gene3D" id="3.40.1160.10">
    <property type="entry name" value="Acetylglutamate kinase-like"/>
    <property type="match status" value="1"/>
</dbReference>
<feature type="domain" description="Aspartate/glutamate/uridylate kinase" evidence="10">
    <location>
        <begin position="5"/>
        <end position="244"/>
    </location>
</feature>
<dbReference type="HAMAP" id="MF_00082">
    <property type="entry name" value="ArgB"/>
    <property type="match status" value="1"/>
</dbReference>
<name>A0ABV5CDD6_9SPHI</name>
<dbReference type="InterPro" id="IPR037528">
    <property type="entry name" value="ArgB"/>
</dbReference>
<keyword evidence="4 9" id="KW-0808">Transferase</keyword>
<comment type="pathway">
    <text evidence="1 9">Amino-acid biosynthesis; L-arginine biosynthesis; N(2)-acetyl-L-ornithine from L-glutamate: step 2/4.</text>
</comment>
<protein>
    <recommendedName>
        <fullName evidence="9">Acetylglutamate kinase</fullName>
        <ecNumber evidence="9">2.7.2.8</ecNumber>
    </recommendedName>
    <alternativeName>
        <fullName evidence="9">N-acetyl-L-glutamate 5-phosphotransferase</fullName>
    </alternativeName>
    <alternativeName>
        <fullName evidence="9">NAG kinase</fullName>
        <shortName evidence="9">NAGK</shortName>
    </alternativeName>
</protein>
<keyword evidence="2 9" id="KW-0055">Arginine biosynthesis</keyword>
<reference evidence="11 12" key="1">
    <citation type="submission" date="2024-04" db="EMBL/GenBank/DDBJ databases">
        <title>Albibacterium profundi sp. nov., isolated from sediment of the Challenger Deep of Mariana Trench.</title>
        <authorList>
            <person name="Wang Y."/>
        </authorList>
    </citation>
    <scope>NUCLEOTIDE SEQUENCE [LARGE SCALE GENOMIC DNA]</scope>
    <source>
        <strain evidence="11 12">RHL897</strain>
    </source>
</reference>
<comment type="subcellular location">
    <subcellularLocation>
        <location evidence="9">Cytoplasm</location>
    </subcellularLocation>
</comment>
<comment type="function">
    <text evidence="9">Catalyzes the ATP-dependent phosphorylation of N-acetyl-L-glutamate.</text>
</comment>
<dbReference type="PIRSF" id="PIRSF000728">
    <property type="entry name" value="NAGK"/>
    <property type="match status" value="1"/>
</dbReference>
<evidence type="ECO:0000256" key="7">
    <source>
        <dbReference type="ARBA" id="ARBA00022840"/>
    </source>
</evidence>
<dbReference type="InterPro" id="IPR001048">
    <property type="entry name" value="Asp/Glu/Uridylate_kinase"/>
</dbReference>
<dbReference type="InterPro" id="IPR036393">
    <property type="entry name" value="AceGlu_kinase-like_sf"/>
</dbReference>
<feature type="site" description="Transition state stabilizer" evidence="9">
    <location>
        <position position="227"/>
    </location>
</feature>
<evidence type="ECO:0000313" key="11">
    <source>
        <dbReference type="EMBL" id="MFB5945568.1"/>
    </source>
</evidence>
<dbReference type="SUPFAM" id="SSF53633">
    <property type="entry name" value="Carbamate kinase-like"/>
    <property type="match status" value="1"/>
</dbReference>
<organism evidence="11 12">
    <name type="scientific">Albibacterium profundi</name>
    <dbReference type="NCBI Taxonomy" id="3134906"/>
    <lineage>
        <taxon>Bacteria</taxon>
        <taxon>Pseudomonadati</taxon>
        <taxon>Bacteroidota</taxon>
        <taxon>Sphingobacteriia</taxon>
        <taxon>Sphingobacteriales</taxon>
        <taxon>Sphingobacteriaceae</taxon>
        <taxon>Albibacterium</taxon>
    </lineage>
</organism>
<evidence type="ECO:0000256" key="2">
    <source>
        <dbReference type="ARBA" id="ARBA00022571"/>
    </source>
</evidence>
<evidence type="ECO:0000259" key="10">
    <source>
        <dbReference type="Pfam" id="PF00696"/>
    </source>
</evidence>
<keyword evidence="5 9" id="KW-0547">Nucleotide-binding</keyword>
<evidence type="ECO:0000313" key="12">
    <source>
        <dbReference type="Proteomes" id="UP001580928"/>
    </source>
</evidence>